<reference evidence="3" key="1">
    <citation type="submission" date="2017-02" db="EMBL/GenBank/DDBJ databases">
        <authorList>
            <person name="Daims H."/>
        </authorList>
    </citation>
    <scope>NUCLEOTIDE SEQUENCE [LARGE SCALE GENOMIC DNA]</scope>
</reference>
<dbReference type="PANTHER" id="PTHR34606">
    <property type="entry name" value="BON DOMAIN-CONTAINING PROTEIN"/>
    <property type="match status" value="1"/>
</dbReference>
<keyword evidence="3" id="KW-1185">Reference proteome</keyword>
<dbReference type="AlphaFoldDB" id="A0A1R4H917"/>
<gene>
    <name evidence="2" type="ORF">CRENPOLYSF2_2900004</name>
</gene>
<keyword evidence="2" id="KW-0449">Lipoprotein</keyword>
<dbReference type="InterPro" id="IPR014004">
    <property type="entry name" value="Transpt-assoc_nodulatn_dom_bac"/>
</dbReference>
<proteinExistence type="predicted"/>
<evidence type="ECO:0000313" key="3">
    <source>
        <dbReference type="Proteomes" id="UP000195442"/>
    </source>
</evidence>
<feature type="domain" description="BON" evidence="1">
    <location>
        <begin position="41"/>
        <end position="108"/>
    </location>
</feature>
<dbReference type="PANTHER" id="PTHR34606:SF16">
    <property type="entry name" value="BON DOMAIN-CONTAINING PROTEIN"/>
    <property type="match status" value="1"/>
</dbReference>
<dbReference type="Proteomes" id="UP000195442">
    <property type="component" value="Unassembled WGS sequence"/>
</dbReference>
<dbReference type="OrthoDB" id="7360581at2"/>
<organism evidence="2 3">
    <name type="scientific">Crenothrix polyspora</name>
    <dbReference type="NCBI Taxonomy" id="360316"/>
    <lineage>
        <taxon>Bacteria</taxon>
        <taxon>Pseudomonadati</taxon>
        <taxon>Pseudomonadota</taxon>
        <taxon>Gammaproteobacteria</taxon>
        <taxon>Methylococcales</taxon>
        <taxon>Crenotrichaceae</taxon>
        <taxon>Crenothrix</taxon>
    </lineage>
</organism>
<sequence length="108" mass="11766">MNKLRLITNFLLAFVLVISLPLTVTGCASGKKHESTGEFFDDTVLTTKVKASILGDSRLKVLQIDVETYKGVVQLSGFVDTADAANRAVELARRVRGVKMVNNSLIVK</sequence>
<dbReference type="RefSeq" id="WP_087147102.1">
    <property type="nucleotide sequence ID" value="NZ_FUKJ01000213.1"/>
</dbReference>
<dbReference type="InterPro" id="IPR007055">
    <property type="entry name" value="BON_dom"/>
</dbReference>
<protein>
    <submittedName>
        <fullName evidence="2">Putative periplasmic or secreted lipoprotein</fullName>
    </submittedName>
</protein>
<dbReference type="PROSITE" id="PS50914">
    <property type="entry name" value="BON"/>
    <property type="match status" value="1"/>
</dbReference>
<dbReference type="SMART" id="SM00749">
    <property type="entry name" value="BON"/>
    <property type="match status" value="1"/>
</dbReference>
<dbReference type="InterPro" id="IPR051686">
    <property type="entry name" value="Lipoprotein_DolP"/>
</dbReference>
<accession>A0A1R4H917</accession>
<dbReference type="EMBL" id="FUKJ01000213">
    <property type="protein sequence ID" value="SJM92754.1"/>
    <property type="molecule type" value="Genomic_DNA"/>
</dbReference>
<evidence type="ECO:0000259" key="1">
    <source>
        <dbReference type="PROSITE" id="PS50914"/>
    </source>
</evidence>
<dbReference type="Gene3D" id="3.30.1340.30">
    <property type="match status" value="1"/>
</dbReference>
<name>A0A1R4H917_9GAMM</name>
<dbReference type="Pfam" id="PF04972">
    <property type="entry name" value="BON"/>
    <property type="match status" value="1"/>
</dbReference>
<dbReference type="PROSITE" id="PS51257">
    <property type="entry name" value="PROKAR_LIPOPROTEIN"/>
    <property type="match status" value="1"/>
</dbReference>
<evidence type="ECO:0000313" key="2">
    <source>
        <dbReference type="EMBL" id="SJM92754.1"/>
    </source>
</evidence>